<dbReference type="RefSeq" id="WP_377983341.1">
    <property type="nucleotide sequence ID" value="NZ_JBBKXZ010000002.1"/>
</dbReference>
<dbReference type="PANTHER" id="PTHR43280:SF2">
    <property type="entry name" value="HTH-TYPE TRANSCRIPTIONAL REGULATOR EXSA"/>
    <property type="match status" value="1"/>
</dbReference>
<accession>A0ABW6DFF3</accession>
<gene>
    <name evidence="4" type="ORF">U0R10_07500</name>
</gene>
<feature type="transmembrane region" description="Helical" evidence="2">
    <location>
        <begin position="27"/>
        <end position="47"/>
    </location>
</feature>
<feature type="domain" description="HTH araC/xylS-type" evidence="3">
    <location>
        <begin position="86"/>
        <end position="191"/>
    </location>
</feature>
<evidence type="ECO:0000256" key="2">
    <source>
        <dbReference type="SAM" id="Phobius"/>
    </source>
</evidence>
<dbReference type="Pfam" id="PF12833">
    <property type="entry name" value="HTH_18"/>
    <property type="match status" value="1"/>
</dbReference>
<dbReference type="PANTHER" id="PTHR43280">
    <property type="entry name" value="ARAC-FAMILY TRANSCRIPTIONAL REGULATOR"/>
    <property type="match status" value="1"/>
</dbReference>
<dbReference type="SMART" id="SM00342">
    <property type="entry name" value="HTH_ARAC"/>
    <property type="match status" value="1"/>
</dbReference>
<organism evidence="4 5">
    <name type="scientific">Aquirufa avitistagni</name>
    <dbReference type="NCBI Taxonomy" id="3104728"/>
    <lineage>
        <taxon>Bacteria</taxon>
        <taxon>Pseudomonadati</taxon>
        <taxon>Bacteroidota</taxon>
        <taxon>Cytophagia</taxon>
        <taxon>Cytophagales</taxon>
        <taxon>Flectobacillaceae</taxon>
        <taxon>Aquirufa</taxon>
    </lineage>
</organism>
<evidence type="ECO:0000313" key="4">
    <source>
        <dbReference type="EMBL" id="MFD3394459.1"/>
    </source>
</evidence>
<keyword evidence="2" id="KW-1133">Transmembrane helix</keyword>
<evidence type="ECO:0000256" key="1">
    <source>
        <dbReference type="ARBA" id="ARBA00023125"/>
    </source>
</evidence>
<dbReference type="Proteomes" id="UP001598138">
    <property type="component" value="Unassembled WGS sequence"/>
</dbReference>
<comment type="caution">
    <text evidence="4">The sequence shown here is derived from an EMBL/GenBank/DDBJ whole genome shotgun (WGS) entry which is preliminary data.</text>
</comment>
<dbReference type="Gene3D" id="1.10.10.60">
    <property type="entry name" value="Homeodomain-like"/>
    <property type="match status" value="1"/>
</dbReference>
<reference evidence="4 5" key="1">
    <citation type="submission" date="2024-03" db="EMBL/GenBank/DDBJ databases">
        <title>Aquirufa genome sequencing.</title>
        <authorList>
            <person name="Pitt A."/>
            <person name="Hahn M.W."/>
        </authorList>
    </citation>
    <scope>NUCLEOTIDE SEQUENCE [LARGE SCALE GENOMIC DNA]</scope>
    <source>
        <strain evidence="4 5">OSTEICH-129V</strain>
    </source>
</reference>
<keyword evidence="1" id="KW-0238">DNA-binding</keyword>
<sequence>MKVVAVLFIVYYFVTMKLIGIKSSTELIIIYIIFSLNYLFEALYLIINPQMLVGPTLSGFFSKRELDKFSTKNNNTKKSVPEGHIIKIQNLFETELVFLNPDLKIINISERTGISVSQISSSIKQTHGLSFPEFVNSCRLTYLKDELSHNPIWKKYTIEALAFEAGFKNRQTFHFACKSLHGLSASEFLFKIKNNN</sequence>
<evidence type="ECO:0000313" key="5">
    <source>
        <dbReference type="Proteomes" id="UP001598138"/>
    </source>
</evidence>
<dbReference type="PROSITE" id="PS01124">
    <property type="entry name" value="HTH_ARAC_FAMILY_2"/>
    <property type="match status" value="1"/>
</dbReference>
<protein>
    <submittedName>
        <fullName evidence="4">Helix-turn-helix domain-containing protein</fullName>
    </submittedName>
</protein>
<proteinExistence type="predicted"/>
<keyword evidence="2" id="KW-0472">Membrane</keyword>
<keyword evidence="2" id="KW-0812">Transmembrane</keyword>
<dbReference type="EMBL" id="JBBKXZ010000002">
    <property type="protein sequence ID" value="MFD3394459.1"/>
    <property type="molecule type" value="Genomic_DNA"/>
</dbReference>
<name>A0ABW6DFF3_9BACT</name>
<keyword evidence="5" id="KW-1185">Reference proteome</keyword>
<evidence type="ECO:0000259" key="3">
    <source>
        <dbReference type="PROSITE" id="PS01124"/>
    </source>
</evidence>
<dbReference type="InterPro" id="IPR018060">
    <property type="entry name" value="HTH_AraC"/>
</dbReference>